<sequence length="39" mass="4260">MHPDGAFTQVDLIMGSFSISGASRANSVYQFELPSADRR</sequence>
<proteinExistence type="predicted"/>
<dbReference type="EMBL" id="JAOL01000057">
    <property type="protein sequence ID" value="EUA93560.1"/>
    <property type="molecule type" value="Genomic_DNA"/>
</dbReference>
<comment type="caution">
    <text evidence="1">The sequence shown here is derived from an EMBL/GenBank/DDBJ whole genome shotgun (WGS) entry which is preliminary data.</text>
</comment>
<evidence type="ECO:0000313" key="2">
    <source>
        <dbReference type="Proteomes" id="UP000020681"/>
    </source>
</evidence>
<reference evidence="1 2" key="1">
    <citation type="submission" date="2014-01" db="EMBL/GenBank/DDBJ databases">
        <authorList>
            <person name="Dobos K."/>
            <person name="Lenaerts A."/>
            <person name="Ordway D."/>
            <person name="DeGroote M.A."/>
            <person name="Parker T."/>
            <person name="Sizemore C."/>
            <person name="Tallon L.J."/>
            <person name="Sadzewicz L.K."/>
            <person name="Sengamalay N."/>
            <person name="Fraser C.M."/>
            <person name="Hine E."/>
            <person name="Shefchek K.A."/>
            <person name="Das S.P."/>
            <person name="Tettelin H."/>
        </authorList>
    </citation>
    <scope>NUCLEOTIDE SEQUENCE [LARGE SCALE GENOMIC DNA]</scope>
    <source>
        <strain evidence="1 2">Harvey</strain>
    </source>
</reference>
<gene>
    <name evidence="1" type="ORF">I551_9190</name>
</gene>
<accession>A0ABP3ARA1</accession>
<name>A0ABP3ARA1_MYCUL</name>
<organism evidence="1 2">
    <name type="scientific">Mycobacterium ulcerans str. Harvey</name>
    <dbReference type="NCBI Taxonomy" id="1299332"/>
    <lineage>
        <taxon>Bacteria</taxon>
        <taxon>Bacillati</taxon>
        <taxon>Actinomycetota</taxon>
        <taxon>Actinomycetes</taxon>
        <taxon>Mycobacteriales</taxon>
        <taxon>Mycobacteriaceae</taxon>
        <taxon>Mycobacterium</taxon>
        <taxon>Mycobacterium ulcerans group</taxon>
    </lineage>
</organism>
<protein>
    <submittedName>
        <fullName evidence="1">Uncharacterized protein</fullName>
    </submittedName>
</protein>
<keyword evidence="2" id="KW-1185">Reference proteome</keyword>
<evidence type="ECO:0000313" key="1">
    <source>
        <dbReference type="EMBL" id="EUA93560.1"/>
    </source>
</evidence>
<dbReference type="Proteomes" id="UP000020681">
    <property type="component" value="Unassembled WGS sequence"/>
</dbReference>